<protein>
    <submittedName>
        <fullName evidence="1">Uncharacterized protein</fullName>
    </submittedName>
</protein>
<gene>
    <name evidence="1" type="ORF">SERLA73DRAFT_25601</name>
</gene>
<dbReference type="EMBL" id="GL945474">
    <property type="protein sequence ID" value="EGO04495.1"/>
    <property type="molecule type" value="Genomic_DNA"/>
</dbReference>
<dbReference type="OrthoDB" id="2676448at2759"/>
<dbReference type="HOGENOM" id="CLU_013084_0_1_1"/>
<dbReference type="OMA" id="DARTDIC"/>
<sequence>YQTTVDDLECLIVMRLFELSKILMPGTDKTILCIFIYLPSHISKGLQRRSEAICDAINCYNVQADLLNPPRPKISWKDIANFTFLGEFNLLRDARTDICMQDWTKPANRAACVKYFKLCRAREEIVRLNVEMCCLQTAIYNEENKVTQVIQELNLSNPMLGGELKQQWLWHSAVNQV</sequence>
<proteinExistence type="predicted"/>
<dbReference type="Proteomes" id="UP000008063">
    <property type="component" value="Unassembled WGS sequence"/>
</dbReference>
<dbReference type="STRING" id="936435.F8PHG3"/>
<reference evidence="2" key="1">
    <citation type="journal article" date="2011" name="Science">
        <title>The plant cell wall-decomposing machinery underlies the functional diversity of forest fungi.</title>
        <authorList>
            <person name="Eastwood D.C."/>
            <person name="Floudas D."/>
            <person name="Binder M."/>
            <person name="Majcherczyk A."/>
            <person name="Schneider P."/>
            <person name="Aerts A."/>
            <person name="Asiegbu F.O."/>
            <person name="Baker S.E."/>
            <person name="Barry K."/>
            <person name="Bendiksby M."/>
            <person name="Blumentritt M."/>
            <person name="Coutinho P.M."/>
            <person name="Cullen D."/>
            <person name="de Vries R.P."/>
            <person name="Gathman A."/>
            <person name="Goodell B."/>
            <person name="Henrissat B."/>
            <person name="Ihrmark K."/>
            <person name="Kauserud H."/>
            <person name="Kohler A."/>
            <person name="LaButti K."/>
            <person name="Lapidus A."/>
            <person name="Lavin J.L."/>
            <person name="Lee Y.-H."/>
            <person name="Lindquist E."/>
            <person name="Lilly W."/>
            <person name="Lucas S."/>
            <person name="Morin E."/>
            <person name="Murat C."/>
            <person name="Oguiza J.A."/>
            <person name="Park J."/>
            <person name="Pisabarro A.G."/>
            <person name="Riley R."/>
            <person name="Rosling A."/>
            <person name="Salamov A."/>
            <person name="Schmidt O."/>
            <person name="Schmutz J."/>
            <person name="Skrede I."/>
            <person name="Stenlid J."/>
            <person name="Wiebenga A."/>
            <person name="Xie X."/>
            <person name="Kuees U."/>
            <person name="Hibbett D.S."/>
            <person name="Hoffmeister D."/>
            <person name="Hoegberg N."/>
            <person name="Martin F."/>
            <person name="Grigoriev I.V."/>
            <person name="Watkinson S.C."/>
        </authorList>
    </citation>
    <scope>NUCLEOTIDE SEQUENCE [LARGE SCALE GENOMIC DNA]</scope>
    <source>
        <strain evidence="2">strain S7.3</strain>
    </source>
</reference>
<feature type="non-terminal residue" evidence="1">
    <location>
        <position position="177"/>
    </location>
</feature>
<accession>F8PHG3</accession>
<evidence type="ECO:0000313" key="1">
    <source>
        <dbReference type="EMBL" id="EGO04495.1"/>
    </source>
</evidence>
<dbReference type="AlphaFoldDB" id="F8PHG3"/>
<keyword evidence="2" id="KW-1185">Reference proteome</keyword>
<evidence type="ECO:0000313" key="2">
    <source>
        <dbReference type="Proteomes" id="UP000008063"/>
    </source>
</evidence>
<feature type="non-terminal residue" evidence="1">
    <location>
        <position position="1"/>
    </location>
</feature>
<name>F8PHG3_SERL3</name>
<dbReference type="InParanoid" id="F8PHG3"/>
<organism evidence="2">
    <name type="scientific">Serpula lacrymans var. lacrymans (strain S7.3)</name>
    <name type="common">Dry rot fungus</name>
    <dbReference type="NCBI Taxonomy" id="936435"/>
    <lineage>
        <taxon>Eukaryota</taxon>
        <taxon>Fungi</taxon>
        <taxon>Dikarya</taxon>
        <taxon>Basidiomycota</taxon>
        <taxon>Agaricomycotina</taxon>
        <taxon>Agaricomycetes</taxon>
        <taxon>Agaricomycetidae</taxon>
        <taxon>Boletales</taxon>
        <taxon>Coniophorineae</taxon>
        <taxon>Serpulaceae</taxon>
        <taxon>Serpula</taxon>
    </lineage>
</organism>